<dbReference type="PRINTS" id="PR00313">
    <property type="entry name" value="CABNDNGRPT"/>
</dbReference>
<dbReference type="PANTHER" id="PTHR38340:SF1">
    <property type="entry name" value="S-LAYER PROTEIN"/>
    <property type="match status" value="1"/>
</dbReference>
<organism evidence="3 4">
    <name type="scientific">Sphingomonas alpina</name>
    <dbReference type="NCBI Taxonomy" id="653931"/>
    <lineage>
        <taxon>Bacteria</taxon>
        <taxon>Pseudomonadati</taxon>
        <taxon>Pseudomonadota</taxon>
        <taxon>Alphaproteobacteria</taxon>
        <taxon>Sphingomonadales</taxon>
        <taxon>Sphingomonadaceae</taxon>
        <taxon>Sphingomonas</taxon>
    </lineage>
</organism>
<keyword evidence="2" id="KW-0964">Secreted</keyword>
<reference evidence="3 4" key="1">
    <citation type="submission" date="2020-09" db="EMBL/GenBank/DDBJ databases">
        <title>Sphingomonas sp., a new species isolated from pork steak.</title>
        <authorList>
            <person name="Heidler von Heilborn D."/>
        </authorList>
    </citation>
    <scope>NUCLEOTIDE SEQUENCE [LARGE SCALE GENOMIC DNA]</scope>
    <source>
        <strain evidence="4">S8-3T</strain>
    </source>
</reference>
<evidence type="ECO:0000313" key="3">
    <source>
        <dbReference type="EMBL" id="QNQ10072.1"/>
    </source>
</evidence>
<dbReference type="InterPro" id="IPR050557">
    <property type="entry name" value="RTX_toxin/Mannuronan_C5-epim"/>
</dbReference>
<accession>A0A7H0LK69</accession>
<dbReference type="GO" id="GO:0005576">
    <property type="term" value="C:extracellular region"/>
    <property type="evidence" value="ECO:0007669"/>
    <property type="project" value="UniProtKB-SubCell"/>
</dbReference>
<dbReference type="Pfam" id="PF00353">
    <property type="entry name" value="HemolysinCabind"/>
    <property type="match status" value="9"/>
</dbReference>
<dbReference type="Proteomes" id="UP000516148">
    <property type="component" value="Chromosome"/>
</dbReference>
<dbReference type="AlphaFoldDB" id="A0A7H0LK69"/>
<protein>
    <submittedName>
        <fullName evidence="3">Calcium-binding protein</fullName>
    </submittedName>
</protein>
<dbReference type="InterPro" id="IPR001343">
    <property type="entry name" value="Hemolysn_Ca-bd"/>
</dbReference>
<evidence type="ECO:0000256" key="2">
    <source>
        <dbReference type="ARBA" id="ARBA00022525"/>
    </source>
</evidence>
<dbReference type="KEGG" id="spap:H3Z74_02135"/>
<dbReference type="SUPFAM" id="SSF51120">
    <property type="entry name" value="beta-Roll"/>
    <property type="match status" value="5"/>
</dbReference>
<sequence length="846" mass="84777">MQSVKTIWGSGYGDTITIANQSAIVTIFAGDGDDTINGSSGADTIHAGAGADIVNAGDGADRIYIDAATEVGAGEQINGGNGFDTIFVNNKIGLTDLSGATFTGIEQLNGTFAGQIGVATTQLNNIIINGSYVFMNGGTVSLTGVAVIGTTYFYLSDAGNRIDLNQLVGFDSPPIFQIIGGAGDDTIISGRFGTSFGMGGNDTLIGRDGYDVLNGGDGNDRLDGHSGGDQLIGGKGDDYFIIDESSDTVLEYDGQGNDTVESSISISFTQSVFIETLILTGTANIDATGDARANMIIGNAGNNRLDGGAGADTMQGGAGNDTYYVDVAGDSVLEAVGGGTDIVFAAKSFALGAGQEIETLATASDAGTGLIDLTGNEFANTLRGNAGANRLDGGAGGDRLYGGKGNDTYVIDNSLDRVIELDGEGTDTVLSSVSFSFSGLTGLENLTLTGSAAINGTGNALNNVLIGNAAANILDGGAGTDTMQGGLGNDTYYVDVAGDVVLEGVGGGSDTVLVARSYALAAGQEIETLATANDAGTGFINLTGNEFANTLRGNAGGNILDGGAGGDRMYGGLGNDVYVVDHSLDRVIELDGEGTDLVQSSISFSLNGLTGLENLTLTGAAAINGTGNALANILIGNGAANILDGGAGIDAMQGGLGNDIYYVDVAEDIVREAMGGGNDTVLATRAYILGAGQEIETLATANDAGTSFINLTGNTFVNTLRGNAGGNRLDGGLGSDTLTGLGGADTFVFDTALGTANVDTITDFVHGTDRIELDQSVFAGLGLGTLSASAFSNGPATTADQHILYDAATGTLSYDADGSGAGAAIIFATLANHPATITSADFLVVP</sequence>
<gene>
    <name evidence="3" type="ORF">H3Z74_02135</name>
</gene>
<dbReference type="Gene3D" id="2.150.10.10">
    <property type="entry name" value="Serralysin-like metalloprotease, C-terminal"/>
    <property type="match status" value="5"/>
</dbReference>
<comment type="subcellular location">
    <subcellularLocation>
        <location evidence="1">Secreted</location>
    </subcellularLocation>
</comment>
<dbReference type="InterPro" id="IPR018511">
    <property type="entry name" value="Hemolysin-typ_Ca-bd_CS"/>
</dbReference>
<dbReference type="GO" id="GO:0005509">
    <property type="term" value="F:calcium ion binding"/>
    <property type="evidence" value="ECO:0007669"/>
    <property type="project" value="InterPro"/>
</dbReference>
<keyword evidence="4" id="KW-1185">Reference proteome</keyword>
<name>A0A7H0LK69_9SPHN</name>
<proteinExistence type="predicted"/>
<dbReference type="InterPro" id="IPR011049">
    <property type="entry name" value="Serralysin-like_metalloprot_C"/>
</dbReference>
<dbReference type="EMBL" id="CP061038">
    <property type="protein sequence ID" value="QNQ10072.1"/>
    <property type="molecule type" value="Genomic_DNA"/>
</dbReference>
<evidence type="ECO:0000256" key="1">
    <source>
        <dbReference type="ARBA" id="ARBA00004613"/>
    </source>
</evidence>
<dbReference type="PROSITE" id="PS00330">
    <property type="entry name" value="HEMOLYSIN_CALCIUM"/>
    <property type="match status" value="2"/>
</dbReference>
<dbReference type="RefSeq" id="WP_187762377.1">
    <property type="nucleotide sequence ID" value="NZ_CP061038.1"/>
</dbReference>
<dbReference type="PANTHER" id="PTHR38340">
    <property type="entry name" value="S-LAYER PROTEIN"/>
    <property type="match status" value="1"/>
</dbReference>
<evidence type="ECO:0000313" key="4">
    <source>
        <dbReference type="Proteomes" id="UP000516148"/>
    </source>
</evidence>